<reference evidence="5 6" key="1">
    <citation type="submission" date="2020-12" db="EMBL/GenBank/DDBJ databases">
        <title>Concerted genomic and epigenomic changes stabilize Arabidopsis allopolyploids.</title>
        <authorList>
            <person name="Chen Z."/>
        </authorList>
    </citation>
    <scope>NUCLEOTIDE SEQUENCE [LARGE SCALE GENOMIC DNA]</scope>
    <source>
        <strain evidence="5">As9502</strain>
        <tissue evidence="5">Leaf</tissue>
    </source>
</reference>
<evidence type="ECO:0000259" key="4">
    <source>
        <dbReference type="SMART" id="SM00322"/>
    </source>
</evidence>
<evidence type="ECO:0000256" key="2">
    <source>
        <dbReference type="PROSITE-ProRule" id="PRU00117"/>
    </source>
</evidence>
<feature type="domain" description="K Homology" evidence="4">
    <location>
        <begin position="137"/>
        <end position="215"/>
    </location>
</feature>
<dbReference type="InterPro" id="IPR004088">
    <property type="entry name" value="KH_dom_type_1"/>
</dbReference>
<dbReference type="GO" id="GO:0003723">
    <property type="term" value="F:RNA binding"/>
    <property type="evidence" value="ECO:0007669"/>
    <property type="project" value="UniProtKB-UniRule"/>
</dbReference>
<dbReference type="OrthoDB" id="752362at2759"/>
<dbReference type="Pfam" id="PF00013">
    <property type="entry name" value="KH_1"/>
    <property type="match status" value="5"/>
</dbReference>
<evidence type="ECO:0000313" key="5">
    <source>
        <dbReference type="EMBL" id="KAG7620947.1"/>
    </source>
</evidence>
<dbReference type="AlphaFoldDB" id="A0A8T2EAA7"/>
<dbReference type="PROSITE" id="PS50084">
    <property type="entry name" value="KH_TYPE_1"/>
    <property type="match status" value="5"/>
</dbReference>
<gene>
    <name evidence="5" type="ORF">ISN44_As04g018960</name>
</gene>
<feature type="compositionally biased region" description="Basic residues" evidence="3">
    <location>
        <begin position="1"/>
        <end position="10"/>
    </location>
</feature>
<evidence type="ECO:0000256" key="1">
    <source>
        <dbReference type="ARBA" id="ARBA00022737"/>
    </source>
</evidence>
<evidence type="ECO:0000313" key="6">
    <source>
        <dbReference type="Proteomes" id="UP000694251"/>
    </source>
</evidence>
<comment type="caution">
    <text evidence="5">The sequence shown here is derived from an EMBL/GenBank/DDBJ whole genome shotgun (WGS) entry which is preliminary data.</text>
</comment>
<feature type="domain" description="K Homology" evidence="4">
    <location>
        <begin position="534"/>
        <end position="604"/>
    </location>
</feature>
<keyword evidence="1" id="KW-0677">Repeat</keyword>
<dbReference type="PANTHER" id="PTHR10288">
    <property type="entry name" value="KH DOMAIN CONTAINING RNA BINDING PROTEIN"/>
    <property type="match status" value="1"/>
</dbReference>
<name>A0A8T2EAA7_ARASU</name>
<evidence type="ECO:0000256" key="3">
    <source>
        <dbReference type="SAM" id="MobiDB-lite"/>
    </source>
</evidence>
<accession>A0A8T2EAA7</accession>
<dbReference type="CDD" id="cd22459">
    <property type="entry name" value="KH-I_PEPPER_rpt1_like"/>
    <property type="match status" value="1"/>
</dbReference>
<dbReference type="InterPro" id="IPR004087">
    <property type="entry name" value="KH_dom"/>
</dbReference>
<keyword evidence="2" id="KW-0694">RNA-binding</keyword>
<organism evidence="5 6">
    <name type="scientific">Arabidopsis suecica</name>
    <name type="common">Swedish thale-cress</name>
    <name type="synonym">Cardaminopsis suecica</name>
    <dbReference type="NCBI Taxonomy" id="45249"/>
    <lineage>
        <taxon>Eukaryota</taxon>
        <taxon>Viridiplantae</taxon>
        <taxon>Streptophyta</taxon>
        <taxon>Embryophyta</taxon>
        <taxon>Tracheophyta</taxon>
        <taxon>Spermatophyta</taxon>
        <taxon>Magnoliopsida</taxon>
        <taxon>eudicotyledons</taxon>
        <taxon>Gunneridae</taxon>
        <taxon>Pentapetalae</taxon>
        <taxon>rosids</taxon>
        <taxon>malvids</taxon>
        <taxon>Brassicales</taxon>
        <taxon>Brassicaceae</taxon>
        <taxon>Camelineae</taxon>
        <taxon>Arabidopsis</taxon>
    </lineage>
</organism>
<feature type="domain" description="K Homology" evidence="4">
    <location>
        <begin position="310"/>
        <end position="385"/>
    </location>
</feature>
<dbReference type="Proteomes" id="UP000694251">
    <property type="component" value="Chromosome 4"/>
</dbReference>
<protein>
    <submittedName>
        <fullName evidence="5">K Homology domain type 1 superfamily</fullName>
    </submittedName>
</protein>
<dbReference type="CDD" id="cd22462">
    <property type="entry name" value="KH-I_HEN4_like_rpt5"/>
    <property type="match status" value="1"/>
</dbReference>
<proteinExistence type="predicted"/>
<feature type="region of interest" description="Disordered" evidence="3">
    <location>
        <begin position="1"/>
        <end position="26"/>
    </location>
</feature>
<feature type="domain" description="K Homology" evidence="4">
    <location>
        <begin position="393"/>
        <end position="460"/>
    </location>
</feature>
<keyword evidence="6" id="KW-1185">Reference proteome</keyword>
<sequence length="606" mass="65820">MVERKKRKQIQRNNSESNRNQKRRISHDKINRDELVVYRILCPIDVVGGVIGKSGKVINAIRHNTKANIKVFDQLHGCSQRVITIYCSVKEKQEEIGFTKSENEPLCCAQDALLKVYDAIVASDEENNTKTNVDRDDNKECRLLVPFSQSSSLIGKAGENIKRIRRRTRASVKVVSKDVSDPSHVCAMEYDNVVVISGEPESVKQALFAVSAIMYKINPRENIPLDSTSQDVPAASVIVPSDLSNSVYPQTGFYSNQDHILQQGAGVPSYFNALSVSDFQGYAETAANPVPVFASSLPVTHGFGGSSRSEELVFKVLCPLCNIMRVIEEGGSTIKRIREASGSCIEVNDSRTKCGDDECVIIVTATESPDDMKSMAVEAVLLLQEYINDEDAENVKMQLLVSSKVIGCVIGKSGSVINEIRKRTNANICISKGKKDDLVEVSGEVSSVRDALIQIVLRLREDVLGDKDSVATRKPPARTDNCSFLSGSSNAGYTLPSFMSSMASTSGFHGYGSFPAGDNVLGSTGPYSYGRLPSSSALEILIPAHAMSKVMGKGGGNLENIRRISGAMIEISASKTSHGDHIALLSGTLEQMRCAENLVQAFVMST</sequence>
<feature type="domain" description="K Homology" evidence="4">
    <location>
        <begin position="34"/>
        <end position="104"/>
    </location>
</feature>
<dbReference type="SMART" id="SM00322">
    <property type="entry name" value="KH"/>
    <property type="match status" value="5"/>
</dbReference>
<dbReference type="EMBL" id="JAEFBJ010000004">
    <property type="protein sequence ID" value="KAG7620947.1"/>
    <property type="molecule type" value="Genomic_DNA"/>
</dbReference>